<proteinExistence type="predicted"/>
<sequence>MDVCMATMRQTRKLPRQRIAGKDRMSQMTKMYGNRWEIERSLSGGGQADVFVARDRQNSTSELVALKRLRNPNRHPRFKNEVAAIARLDHPNIIKLIDHSALDTTSDSPEKQYLIMPLASGGDLSKCVGRFKDNLDGTLIVAHQLASALRHAHASGVIHRDVKPQNILFAGSDNDVWLTDFGICFLRDQERHTAENEAVGPWAFIAPELEGGGHLEVTPAADIYSLGKVIYYMISGGTVLPRERLADVTYAELFSRGGRYDLLRLLLDRMVCPAQKRIQSMDDVIRELEQIQHWDRNAKLAPISDTGASKLEQLRRSILDQRHIAELNEATAIGERELELQVRTHILELLRDELKKFATTISEGGALNATVADATSPRGMYIGDYVGKSGLEVVVHNFGTQFAANHVLQLAVCQRFHVNHNSNPAVERQPIDHPIVILPAYGRRASKTTMTTQPIANFYIASPAQIVAIPEVKTALRSGLRPQQLAGRGAPPQPLYNRFLTSEWPGAATSLKSFLTQVCDAFIDILMRNKDNPFPR</sequence>
<dbReference type="Pfam" id="PF00069">
    <property type="entry name" value="Pkinase"/>
    <property type="match status" value="1"/>
</dbReference>
<dbReference type="CDD" id="cd14014">
    <property type="entry name" value="STKc_PknB_like"/>
    <property type="match status" value="1"/>
</dbReference>
<dbReference type="PROSITE" id="PS00108">
    <property type="entry name" value="PROTEIN_KINASE_ST"/>
    <property type="match status" value="1"/>
</dbReference>
<reference evidence="6 7" key="1">
    <citation type="submission" date="2018-06" db="EMBL/GenBank/DDBJ databases">
        <title>Genomic Encyclopedia of Type Strains, Phase III (KMG-III): the genomes of soil and plant-associated and newly described type strains.</title>
        <authorList>
            <person name="Whitman W."/>
        </authorList>
    </citation>
    <scope>NUCLEOTIDE SEQUENCE [LARGE SCALE GENOMIC DNA]</scope>
    <source>
        <strain evidence="6 7">LMG 23644</strain>
    </source>
</reference>
<protein>
    <submittedName>
        <fullName evidence="6">Serine/threonine protein kinase</fullName>
    </submittedName>
</protein>
<dbReference type="InterPro" id="IPR000719">
    <property type="entry name" value="Prot_kinase_dom"/>
</dbReference>
<dbReference type="InterPro" id="IPR011009">
    <property type="entry name" value="Kinase-like_dom_sf"/>
</dbReference>
<dbReference type="GO" id="GO:0004674">
    <property type="term" value="F:protein serine/threonine kinase activity"/>
    <property type="evidence" value="ECO:0007669"/>
    <property type="project" value="UniProtKB-KW"/>
</dbReference>
<evidence type="ECO:0000259" key="5">
    <source>
        <dbReference type="PROSITE" id="PS50011"/>
    </source>
</evidence>
<dbReference type="PROSITE" id="PS50011">
    <property type="entry name" value="PROTEIN_KINASE_DOM"/>
    <property type="match status" value="1"/>
</dbReference>
<evidence type="ECO:0000256" key="2">
    <source>
        <dbReference type="ARBA" id="ARBA00022741"/>
    </source>
</evidence>
<dbReference type="PANTHER" id="PTHR43289:SF6">
    <property type="entry name" value="SERINE_THREONINE-PROTEIN KINASE NEKL-3"/>
    <property type="match status" value="1"/>
</dbReference>
<evidence type="ECO:0000313" key="7">
    <source>
        <dbReference type="Proteomes" id="UP000248918"/>
    </source>
</evidence>
<keyword evidence="4" id="KW-0067">ATP-binding</keyword>
<organism evidence="6 7">
    <name type="scientific">Paraburkholderia bryophila</name>
    <dbReference type="NCBI Taxonomy" id="420952"/>
    <lineage>
        <taxon>Bacteria</taxon>
        <taxon>Pseudomonadati</taxon>
        <taxon>Pseudomonadota</taxon>
        <taxon>Betaproteobacteria</taxon>
        <taxon>Burkholderiales</taxon>
        <taxon>Burkholderiaceae</taxon>
        <taxon>Paraburkholderia</taxon>
    </lineage>
</organism>
<dbReference type="AlphaFoldDB" id="A0A329B6Q9"/>
<keyword evidence="2" id="KW-0547">Nucleotide-binding</keyword>
<dbReference type="InterPro" id="IPR008271">
    <property type="entry name" value="Ser/Thr_kinase_AS"/>
</dbReference>
<evidence type="ECO:0000313" key="6">
    <source>
        <dbReference type="EMBL" id="RAS14906.1"/>
    </source>
</evidence>
<evidence type="ECO:0000256" key="4">
    <source>
        <dbReference type="ARBA" id="ARBA00022840"/>
    </source>
</evidence>
<gene>
    <name evidence="6" type="ORF">BX591_1671</name>
</gene>
<dbReference type="Gene3D" id="1.10.510.10">
    <property type="entry name" value="Transferase(Phosphotransferase) domain 1"/>
    <property type="match status" value="1"/>
</dbReference>
<comment type="caution">
    <text evidence="6">The sequence shown here is derived from an EMBL/GenBank/DDBJ whole genome shotgun (WGS) entry which is preliminary data.</text>
</comment>
<dbReference type="SMART" id="SM00220">
    <property type="entry name" value="S_TKc"/>
    <property type="match status" value="1"/>
</dbReference>
<dbReference type="PANTHER" id="PTHR43289">
    <property type="entry name" value="MITOGEN-ACTIVATED PROTEIN KINASE KINASE KINASE 20-RELATED"/>
    <property type="match status" value="1"/>
</dbReference>
<keyword evidence="1" id="KW-0808">Transferase</keyword>
<dbReference type="Proteomes" id="UP000248918">
    <property type="component" value="Unassembled WGS sequence"/>
</dbReference>
<accession>A0A329B6Q9</accession>
<keyword evidence="3 6" id="KW-0418">Kinase</keyword>
<dbReference type="SUPFAM" id="SSF56112">
    <property type="entry name" value="Protein kinase-like (PK-like)"/>
    <property type="match status" value="1"/>
</dbReference>
<evidence type="ECO:0000256" key="1">
    <source>
        <dbReference type="ARBA" id="ARBA00022679"/>
    </source>
</evidence>
<feature type="domain" description="Protein kinase" evidence="5">
    <location>
        <begin position="36"/>
        <end position="311"/>
    </location>
</feature>
<evidence type="ECO:0000256" key="3">
    <source>
        <dbReference type="ARBA" id="ARBA00022777"/>
    </source>
</evidence>
<dbReference type="EMBL" id="QLTK01000067">
    <property type="protein sequence ID" value="RAS14906.1"/>
    <property type="molecule type" value="Genomic_DNA"/>
</dbReference>
<dbReference type="GO" id="GO:0005524">
    <property type="term" value="F:ATP binding"/>
    <property type="evidence" value="ECO:0007669"/>
    <property type="project" value="UniProtKB-KW"/>
</dbReference>
<keyword evidence="6" id="KW-0723">Serine/threonine-protein kinase</keyword>
<name>A0A329B6Q9_9BURK</name>